<feature type="transmembrane region" description="Helical" evidence="6">
    <location>
        <begin position="44"/>
        <end position="68"/>
    </location>
</feature>
<dbReference type="Pfam" id="PF00375">
    <property type="entry name" value="SDF"/>
    <property type="match status" value="1"/>
</dbReference>
<evidence type="ECO:0000313" key="7">
    <source>
        <dbReference type="EMBL" id="SDD74499.1"/>
    </source>
</evidence>
<organism evidence="7 8">
    <name type="scientific">Peptococcus niger</name>
    <dbReference type="NCBI Taxonomy" id="2741"/>
    <lineage>
        <taxon>Bacteria</taxon>
        <taxon>Bacillati</taxon>
        <taxon>Bacillota</taxon>
        <taxon>Clostridia</taxon>
        <taxon>Eubacteriales</taxon>
        <taxon>Peptococcaceae</taxon>
        <taxon>Peptococcus</taxon>
    </lineage>
</organism>
<protein>
    <submittedName>
        <fullName evidence="7">Na+/H+-dicarboxylate symporter</fullName>
    </submittedName>
</protein>
<evidence type="ECO:0000256" key="3">
    <source>
        <dbReference type="ARBA" id="ARBA00022692"/>
    </source>
</evidence>
<dbReference type="Gene3D" id="1.10.3860.10">
    <property type="entry name" value="Sodium:dicarboxylate symporter"/>
    <property type="match status" value="1"/>
</dbReference>
<dbReference type="PRINTS" id="PR00173">
    <property type="entry name" value="EDTRNSPORT"/>
</dbReference>
<dbReference type="GO" id="GO:0005295">
    <property type="term" value="F:neutral L-amino acid:sodium symporter activity"/>
    <property type="evidence" value="ECO:0007669"/>
    <property type="project" value="TreeGrafter"/>
</dbReference>
<feature type="transmembrane region" description="Helical" evidence="6">
    <location>
        <begin position="176"/>
        <end position="197"/>
    </location>
</feature>
<feature type="transmembrane region" description="Helical" evidence="6">
    <location>
        <begin position="133"/>
        <end position="155"/>
    </location>
</feature>
<gene>
    <name evidence="7" type="ORF">SAMN04489866_10682</name>
</gene>
<dbReference type="InterPro" id="IPR001991">
    <property type="entry name" value="Na-dicarboxylate_symporter"/>
</dbReference>
<dbReference type="OrthoDB" id="9768885at2"/>
<name>A0A1G6X8L4_PEPNI</name>
<feature type="transmembrane region" description="Helical" evidence="6">
    <location>
        <begin position="286"/>
        <end position="313"/>
    </location>
</feature>
<feature type="transmembrane region" description="Helical" evidence="6">
    <location>
        <begin position="217"/>
        <end position="238"/>
    </location>
</feature>
<reference evidence="7 8" key="1">
    <citation type="submission" date="2016-10" db="EMBL/GenBank/DDBJ databases">
        <authorList>
            <person name="de Groot N.N."/>
        </authorList>
    </citation>
    <scope>NUCLEOTIDE SEQUENCE [LARGE SCALE GENOMIC DNA]</scope>
    <source>
        <strain evidence="7 8">DSM 20475</strain>
    </source>
</reference>
<evidence type="ECO:0000256" key="5">
    <source>
        <dbReference type="ARBA" id="ARBA00023136"/>
    </source>
</evidence>
<dbReference type="InterPro" id="IPR036458">
    <property type="entry name" value="Na:dicarbo_symporter_sf"/>
</dbReference>
<sequence length="410" mass="43788">MSEQKKTKFGLVPRLLLGIVLGLIVGSFVNEPVIRVFTTVANIFAQYLGFIIPLLIISFVTAGIAQLAAGGAGRLLGFTVLLAYCSTLVAGTLAYAVDSAIFPHFITSDIIKNFTESSATEIEPYLEFTLDPIFSVTTAIVLAFILGIGIVTLRMRDDTKSVGDLLKDIFVGLQEIVYLVLAKTIIPILPIYIGLTFAKMSYTGEVWSVLKVFWKVYVVILILHFLYLTFLFSVAGTVSGKSPLRLMKNQIPGYLTAVGTQSSAVTIPVNLQCAEKNGVTKGIRDFVVPLCATIHLAGSTITITSCATGVLMMSNMPHSMGLMIPFVLTLGVVMIAAPGAPGGAIMSALSFLPMIGIPVEGALASLMIALYLTQDSFGTACNVSGDNAIAVFIDTFKDRITGRHQPDGNQ</sequence>
<keyword evidence="8" id="KW-1185">Reference proteome</keyword>
<feature type="transmembrane region" description="Helical" evidence="6">
    <location>
        <begin position="75"/>
        <end position="97"/>
    </location>
</feature>
<dbReference type="PANTHER" id="PTHR42865:SF8">
    <property type="entry name" value="SERINE_THREONINE TRANSPORTER SSTT"/>
    <property type="match status" value="1"/>
</dbReference>
<feature type="transmembrane region" description="Helical" evidence="6">
    <location>
        <begin position="319"/>
        <end position="337"/>
    </location>
</feature>
<evidence type="ECO:0000313" key="8">
    <source>
        <dbReference type="Proteomes" id="UP000198995"/>
    </source>
</evidence>
<dbReference type="PANTHER" id="PTHR42865">
    <property type="entry name" value="PROTON/GLUTAMATE-ASPARTATE SYMPORTER"/>
    <property type="match status" value="1"/>
</dbReference>
<evidence type="ECO:0000256" key="6">
    <source>
        <dbReference type="SAM" id="Phobius"/>
    </source>
</evidence>
<dbReference type="GO" id="GO:0032329">
    <property type="term" value="P:serine transport"/>
    <property type="evidence" value="ECO:0007669"/>
    <property type="project" value="TreeGrafter"/>
</dbReference>
<feature type="transmembrane region" description="Helical" evidence="6">
    <location>
        <begin position="12"/>
        <end position="29"/>
    </location>
</feature>
<evidence type="ECO:0000256" key="1">
    <source>
        <dbReference type="ARBA" id="ARBA00004141"/>
    </source>
</evidence>
<dbReference type="SUPFAM" id="SSF118215">
    <property type="entry name" value="Proton glutamate symport protein"/>
    <property type="match status" value="1"/>
</dbReference>
<feature type="transmembrane region" description="Helical" evidence="6">
    <location>
        <begin position="349"/>
        <end position="372"/>
    </location>
</feature>
<dbReference type="AlphaFoldDB" id="A0A1G6X8L4"/>
<keyword evidence="5 6" id="KW-0472">Membrane</keyword>
<dbReference type="STRING" id="2741.SAMN04489866_10682"/>
<keyword evidence="3 6" id="KW-0812">Transmembrane</keyword>
<dbReference type="GO" id="GO:0005886">
    <property type="term" value="C:plasma membrane"/>
    <property type="evidence" value="ECO:0007669"/>
    <property type="project" value="TreeGrafter"/>
</dbReference>
<comment type="subcellular location">
    <subcellularLocation>
        <location evidence="1">Membrane</location>
        <topology evidence="1">Multi-pass membrane protein</topology>
    </subcellularLocation>
</comment>
<evidence type="ECO:0000256" key="4">
    <source>
        <dbReference type="ARBA" id="ARBA00022989"/>
    </source>
</evidence>
<accession>A0A1G6X8L4</accession>
<dbReference type="EMBL" id="FNAF01000006">
    <property type="protein sequence ID" value="SDD74499.1"/>
    <property type="molecule type" value="Genomic_DNA"/>
</dbReference>
<keyword evidence="2" id="KW-0813">Transport</keyword>
<dbReference type="RefSeq" id="WP_091791862.1">
    <property type="nucleotide sequence ID" value="NZ_FNAF01000006.1"/>
</dbReference>
<dbReference type="Proteomes" id="UP000198995">
    <property type="component" value="Unassembled WGS sequence"/>
</dbReference>
<evidence type="ECO:0000256" key="2">
    <source>
        <dbReference type="ARBA" id="ARBA00022448"/>
    </source>
</evidence>
<proteinExistence type="predicted"/>
<keyword evidence="4 6" id="KW-1133">Transmembrane helix</keyword>